<proteinExistence type="predicted"/>
<keyword evidence="5" id="KW-0945">Host-virus interaction</keyword>
<evidence type="ECO:0000256" key="6">
    <source>
        <dbReference type="ARBA" id="ARBA00022844"/>
    </source>
</evidence>
<dbReference type="GO" id="GO:0075732">
    <property type="term" value="P:viral penetration into host nucleus"/>
    <property type="evidence" value="ECO:0007669"/>
    <property type="project" value="UniProtKB-KW"/>
</dbReference>
<accession>A0A2P1GNW9</accession>
<feature type="compositionally biased region" description="Acidic residues" evidence="11">
    <location>
        <begin position="37"/>
        <end position="49"/>
    </location>
</feature>
<evidence type="ECO:0000256" key="11">
    <source>
        <dbReference type="SAM" id="MobiDB-lite"/>
    </source>
</evidence>
<evidence type="ECO:0000256" key="4">
    <source>
        <dbReference type="ARBA" id="ARBA00022562"/>
    </source>
</evidence>
<evidence type="ECO:0000256" key="10">
    <source>
        <dbReference type="ARBA" id="ARBA00023296"/>
    </source>
</evidence>
<dbReference type="Pfam" id="PF00506">
    <property type="entry name" value="Flu_NP"/>
    <property type="match status" value="1"/>
</dbReference>
<evidence type="ECO:0000256" key="5">
    <source>
        <dbReference type="ARBA" id="ARBA00022581"/>
    </source>
</evidence>
<keyword evidence="10" id="KW-1160">Virus entry into host cell</keyword>
<keyword evidence="7" id="KW-0694">RNA-binding</keyword>
<dbReference type="GO" id="GO:0019013">
    <property type="term" value="C:viral nucleocapsid"/>
    <property type="evidence" value="ECO:0007669"/>
    <property type="project" value="UniProtKB-KW"/>
</dbReference>
<feature type="region of interest" description="Disordered" evidence="11">
    <location>
        <begin position="1"/>
        <end position="69"/>
    </location>
</feature>
<keyword evidence="2" id="KW-1163">Viral penetration into host nucleus</keyword>
<dbReference type="GO" id="GO:0003723">
    <property type="term" value="F:RNA binding"/>
    <property type="evidence" value="ECO:0007669"/>
    <property type="project" value="UniProtKB-KW"/>
</dbReference>
<keyword evidence="8" id="KW-0543">Viral nucleoprotein</keyword>
<dbReference type="GO" id="GO:0046718">
    <property type="term" value="P:symbiont entry into host cell"/>
    <property type="evidence" value="ECO:0007669"/>
    <property type="project" value="UniProtKB-KW"/>
</dbReference>
<keyword evidence="9" id="KW-0687">Ribonucleoprotein</keyword>
<keyword evidence="3" id="KW-0167">Capsid protein</keyword>
<dbReference type="EMBL" id="MG600054">
    <property type="protein sequence ID" value="AVM87638.1"/>
    <property type="molecule type" value="Viral_cRNA"/>
</dbReference>
<evidence type="ECO:0000256" key="9">
    <source>
        <dbReference type="ARBA" id="ARBA00023274"/>
    </source>
</evidence>
<protein>
    <submittedName>
        <fullName evidence="12">NP</fullName>
    </submittedName>
</protein>
<dbReference type="GO" id="GO:0019029">
    <property type="term" value="C:helical viral capsid"/>
    <property type="evidence" value="ECO:0007669"/>
    <property type="project" value="UniProtKB-KW"/>
</dbReference>
<dbReference type="GO" id="GO:0043657">
    <property type="term" value="C:host cell"/>
    <property type="evidence" value="ECO:0007669"/>
    <property type="project" value="GOC"/>
</dbReference>
<evidence type="ECO:0000313" key="12">
    <source>
        <dbReference type="EMBL" id="AVM87638.1"/>
    </source>
</evidence>
<dbReference type="GO" id="GO:1990904">
    <property type="term" value="C:ribonucleoprotein complex"/>
    <property type="evidence" value="ECO:0007669"/>
    <property type="project" value="UniProtKB-KW"/>
</dbReference>
<keyword evidence="1" id="KW-1139">Helical capsid protein</keyword>
<evidence type="ECO:0000256" key="3">
    <source>
        <dbReference type="ARBA" id="ARBA00022561"/>
    </source>
</evidence>
<keyword evidence="4" id="KW-1048">Host nucleus</keyword>
<evidence type="ECO:0000256" key="1">
    <source>
        <dbReference type="ARBA" id="ARBA00022497"/>
    </source>
</evidence>
<evidence type="ECO:0000256" key="7">
    <source>
        <dbReference type="ARBA" id="ARBA00022884"/>
    </source>
</evidence>
<evidence type="ECO:0000256" key="2">
    <source>
        <dbReference type="ARBA" id="ARBA00022524"/>
    </source>
</evidence>
<sequence length="592" mass="63430">MASRIGKKSDGKGKRSVKPKPANPIDQLIQHGSGKEESDEESETDEETEDGRQREPINKGPAPAGFPFLPLNGGLPAAAAGPSGTSTLFGFASGASAMETTPQSASRPVRQQNARGSSEIEEKFYARFAATLMGNFTTLCFPKATAEQRNIFCTILENGMALCSLVTATVLFKPSKKAREEGKQRLELTTKVIIPNDTSSGTVTSVVVKVSEVSQMILASINTSGCPMSAKTVERFASMLNYSETTAAEVLYTRTGGALTLYGTTAVLSLGRASGLSRKAIPYMRDGIGVLADLNTLHSLNSAMLRKPNPTALPAWNACSISLSRKASTESLKELAQAIRNAPGTSAAANFINIYANACLMIPPQVKPYIFPNPAICFADLMLNPVEHRDEEFSALGYQTFRVLKSAGRCGFVLNGGSAAHKRTAWQVALLGAGFEDQRVTATVWGQQSSSQYKRKDLDISGLRLTNAMLGKSLGLAPMEKGVAAWASSVINPGTSVVGSSQLTQWSVNPMFFVERTILTDKELAMQSLDGAIASEARNSAEVIKHIREECDAAKTENVFTGGKFYQIDDKDGKHPMGALKRSVSYFYTNSA</sequence>
<keyword evidence="6" id="KW-0946">Virion</keyword>
<organism evidence="12">
    <name type="scientific">Wenling hagfish influenza virus</name>
    <dbReference type="NCBI Taxonomy" id="2116481"/>
    <lineage>
        <taxon>Viruses</taxon>
        <taxon>Riboviria</taxon>
        <taxon>Orthornavirae</taxon>
        <taxon>Negarnaviricota</taxon>
        <taxon>Polyploviricotina</taxon>
        <taxon>Insthoviricetes</taxon>
        <taxon>Articulavirales</taxon>
        <taxon>Orthomyxoviridae</taxon>
    </lineage>
</organism>
<reference evidence="12" key="1">
    <citation type="journal article" date="2018" name="Nature">
        <title>The evolutionary history of vertebrate RNA viruses.</title>
        <authorList>
            <person name="Shi M."/>
            <person name="Lin X.D."/>
            <person name="Chen X."/>
            <person name="Tian J.H."/>
            <person name="Chen L.J."/>
            <person name="Li K."/>
            <person name="Wang W."/>
            <person name="Eden J.S."/>
            <person name="Shen J.J."/>
            <person name="Liu L."/>
            <person name="Holmes E.C."/>
            <person name="Zhang Y.Z."/>
        </authorList>
    </citation>
    <scope>NUCLEOTIDE SEQUENCE</scope>
    <source>
        <strain evidence="12">DHMMS23081</strain>
    </source>
</reference>
<dbReference type="GO" id="GO:0005198">
    <property type="term" value="F:structural molecule activity"/>
    <property type="evidence" value="ECO:0007669"/>
    <property type="project" value="InterPro"/>
</dbReference>
<evidence type="ECO:0000256" key="8">
    <source>
        <dbReference type="ARBA" id="ARBA00023086"/>
    </source>
</evidence>
<dbReference type="InterPro" id="IPR002141">
    <property type="entry name" value="Flu_NP"/>
</dbReference>
<dbReference type="SUPFAM" id="SSF161003">
    <property type="entry name" value="flu NP-like"/>
    <property type="match status" value="1"/>
</dbReference>
<name>A0A2P1GNW9_9ORTO</name>